<evidence type="ECO:0000256" key="3">
    <source>
        <dbReference type="ARBA" id="ARBA00022989"/>
    </source>
</evidence>
<dbReference type="PANTHER" id="PTHR30518">
    <property type="entry name" value="ENDOLYTIC MUREIN TRANSGLYCOSYLASE"/>
    <property type="match status" value="1"/>
</dbReference>
<dbReference type="GO" id="GO:0009252">
    <property type="term" value="P:peptidoglycan biosynthetic process"/>
    <property type="evidence" value="ECO:0007669"/>
    <property type="project" value="UniProtKB-UniRule"/>
</dbReference>
<keyword evidence="1 7" id="KW-1003">Cell membrane</keyword>
<protein>
    <recommendedName>
        <fullName evidence="7">Endolytic murein transglycosylase</fullName>
        <ecNumber evidence="7">4.2.2.29</ecNumber>
    </recommendedName>
    <alternativeName>
        <fullName evidence="7">Peptidoglycan lytic transglycosylase</fullName>
    </alternativeName>
    <alternativeName>
        <fullName evidence="7">Peptidoglycan polymerization terminase</fullName>
    </alternativeName>
</protein>
<feature type="region of interest" description="Disordered" evidence="8">
    <location>
        <begin position="1"/>
        <end position="104"/>
    </location>
</feature>
<keyword evidence="2 7" id="KW-0812">Transmembrane</keyword>
<dbReference type="RefSeq" id="WP_100364514.1">
    <property type="nucleotide sequence ID" value="NZ_PGFF01000001.1"/>
</dbReference>
<dbReference type="GO" id="GO:0008932">
    <property type="term" value="F:lytic endotransglycosylase activity"/>
    <property type="evidence" value="ECO:0007669"/>
    <property type="project" value="UniProtKB-UniRule"/>
</dbReference>
<sequence>MADEPSWDDIFASQPSPSRDDDAARRAQRPDAADGQAPRPQTPDAAPAAPTESVPLSRRALREQQAAEPEPETRRSRRSGTATLDTPPAPTARERRRQREDDEDRVPLRKRLGCLWVLLALIVLLGGTAAAVYATFGDRIRDAIGASEPNDYEGSGNGTEVLVTIVSGDIGEDVATTLHEEGVTKTFDAFYDLLLGMSEQPNFVPGTYALQQEMSAKSALDALLDPANRRVSQAVIREGITVTTILQELSDATGTPLAEFEAVAADFRSLGVPAEAPSLEGYLAPATYEFEPGTAPRDMMQQMVNLTIQRLDAAGVAPPDRNRIMTIASLAQREAGNQEDLYKVARVIYNRLDEGMKLQFDSTSHYGAQSTGSVFTTNEERAAVNPYNTYVIDGLPVGPIAAPGEAAINAALNPEPGDWLYFVAVNLATGESEFTRTQAEHEAAVEKLDQWCREPENASYCE</sequence>
<keyword evidence="3 7" id="KW-1133">Transmembrane helix</keyword>
<name>A0A2M9CK92_9MICO</name>
<proteinExistence type="inferred from homology"/>
<evidence type="ECO:0000256" key="4">
    <source>
        <dbReference type="ARBA" id="ARBA00023136"/>
    </source>
</evidence>
<feature type="transmembrane region" description="Helical" evidence="7">
    <location>
        <begin position="115"/>
        <end position="136"/>
    </location>
</feature>
<feature type="site" description="Important for catalytic activity" evidence="7">
    <location>
        <position position="334"/>
    </location>
</feature>
<evidence type="ECO:0000256" key="7">
    <source>
        <dbReference type="HAMAP-Rule" id="MF_02065"/>
    </source>
</evidence>
<keyword evidence="5 7" id="KW-0456">Lyase</keyword>
<comment type="catalytic activity">
    <reaction evidence="7">
        <text>a peptidoglycan chain = a peptidoglycan chain with N-acetyl-1,6-anhydromuramyl-[peptide] at the reducing end + a peptidoglycan chain with N-acetylglucosamine at the non-reducing end.</text>
        <dbReference type="EC" id="4.2.2.29"/>
    </reaction>
</comment>
<evidence type="ECO:0000256" key="6">
    <source>
        <dbReference type="ARBA" id="ARBA00023316"/>
    </source>
</evidence>
<evidence type="ECO:0000313" key="9">
    <source>
        <dbReference type="EMBL" id="PJJ72304.1"/>
    </source>
</evidence>
<dbReference type="CDD" id="cd08010">
    <property type="entry name" value="MltG_like"/>
    <property type="match status" value="1"/>
</dbReference>
<dbReference type="GO" id="GO:0005886">
    <property type="term" value="C:plasma membrane"/>
    <property type="evidence" value="ECO:0007669"/>
    <property type="project" value="UniProtKB-SubCell"/>
</dbReference>
<dbReference type="AlphaFoldDB" id="A0A2M9CK92"/>
<comment type="caution">
    <text evidence="9">The sequence shown here is derived from an EMBL/GenBank/DDBJ whole genome shotgun (WGS) entry which is preliminary data.</text>
</comment>
<dbReference type="Pfam" id="PF02618">
    <property type="entry name" value="YceG"/>
    <property type="match status" value="1"/>
</dbReference>
<dbReference type="PANTHER" id="PTHR30518:SF2">
    <property type="entry name" value="ENDOLYTIC MUREIN TRANSGLYCOSYLASE"/>
    <property type="match status" value="1"/>
</dbReference>
<comment type="subcellular location">
    <subcellularLocation>
        <location evidence="7">Cell membrane</location>
        <topology evidence="7">Single-pass membrane protein</topology>
    </subcellularLocation>
</comment>
<evidence type="ECO:0000256" key="1">
    <source>
        <dbReference type="ARBA" id="ARBA00022475"/>
    </source>
</evidence>
<evidence type="ECO:0000256" key="8">
    <source>
        <dbReference type="SAM" id="MobiDB-lite"/>
    </source>
</evidence>
<dbReference type="EMBL" id="PGFF01000001">
    <property type="protein sequence ID" value="PJJ72304.1"/>
    <property type="molecule type" value="Genomic_DNA"/>
</dbReference>
<feature type="compositionally biased region" description="Low complexity" evidence="8">
    <location>
        <begin position="33"/>
        <end position="51"/>
    </location>
</feature>
<dbReference type="GO" id="GO:0071555">
    <property type="term" value="P:cell wall organization"/>
    <property type="evidence" value="ECO:0007669"/>
    <property type="project" value="UniProtKB-KW"/>
</dbReference>
<keyword evidence="10" id="KW-1185">Reference proteome</keyword>
<keyword evidence="6 7" id="KW-0961">Cell wall biogenesis/degradation</keyword>
<evidence type="ECO:0000256" key="5">
    <source>
        <dbReference type="ARBA" id="ARBA00023239"/>
    </source>
</evidence>
<dbReference type="OrthoDB" id="9814591at2"/>
<feature type="compositionally biased region" description="Basic and acidic residues" evidence="8">
    <location>
        <begin position="18"/>
        <end position="32"/>
    </location>
</feature>
<evidence type="ECO:0000256" key="2">
    <source>
        <dbReference type="ARBA" id="ARBA00022692"/>
    </source>
</evidence>
<dbReference type="Gene3D" id="3.30.1490.480">
    <property type="entry name" value="Endolytic murein transglycosylase"/>
    <property type="match status" value="1"/>
</dbReference>
<comment type="similarity">
    <text evidence="7">Belongs to the transglycosylase MltG family.</text>
</comment>
<dbReference type="NCBIfam" id="TIGR00247">
    <property type="entry name" value="endolytic transglycosylase MltG"/>
    <property type="match status" value="1"/>
</dbReference>
<reference evidence="9 10" key="1">
    <citation type="submission" date="2017-11" db="EMBL/GenBank/DDBJ databases">
        <title>Genomic Encyclopedia of Archaeal and Bacterial Type Strains, Phase II (KMG-II): From Individual Species to Whole Genera.</title>
        <authorList>
            <person name="Goeker M."/>
        </authorList>
    </citation>
    <scope>NUCLEOTIDE SEQUENCE [LARGE SCALE GENOMIC DNA]</scope>
    <source>
        <strain evidence="9 10">DSM 27393</strain>
    </source>
</reference>
<dbReference type="InterPro" id="IPR003770">
    <property type="entry name" value="MLTG-like"/>
</dbReference>
<dbReference type="EC" id="4.2.2.29" evidence="7"/>
<comment type="function">
    <text evidence="7">Functions as a peptidoglycan terminase that cleaves nascent peptidoglycan strands endolytically to terminate their elongation.</text>
</comment>
<gene>
    <name evidence="7" type="primary">mltG</name>
    <name evidence="9" type="ORF">CLV46_1871</name>
</gene>
<evidence type="ECO:0000313" key="10">
    <source>
        <dbReference type="Proteomes" id="UP000228758"/>
    </source>
</evidence>
<dbReference type="Proteomes" id="UP000228758">
    <property type="component" value="Unassembled WGS sequence"/>
</dbReference>
<dbReference type="HAMAP" id="MF_02065">
    <property type="entry name" value="MltG"/>
    <property type="match status" value="1"/>
</dbReference>
<accession>A0A2M9CK92</accession>
<keyword evidence="4 7" id="KW-0472">Membrane</keyword>
<organism evidence="9 10">
    <name type="scientific">Diaminobutyricimonas aerilata</name>
    <dbReference type="NCBI Taxonomy" id="1162967"/>
    <lineage>
        <taxon>Bacteria</taxon>
        <taxon>Bacillati</taxon>
        <taxon>Actinomycetota</taxon>
        <taxon>Actinomycetes</taxon>
        <taxon>Micrococcales</taxon>
        <taxon>Microbacteriaceae</taxon>
        <taxon>Diaminobutyricimonas</taxon>
    </lineage>
</organism>
<dbReference type="Gene3D" id="3.30.160.60">
    <property type="entry name" value="Classic Zinc Finger"/>
    <property type="match status" value="1"/>
</dbReference>